<dbReference type="GO" id="GO:0070403">
    <property type="term" value="F:NAD+ binding"/>
    <property type="evidence" value="ECO:0007669"/>
    <property type="project" value="InterPro"/>
</dbReference>
<comment type="similarity">
    <text evidence="6">In the N-terminal section; belongs to the enoyl-CoA hydratase/isomerase family.</text>
</comment>
<comment type="catalytic activity">
    <reaction evidence="17">
        <text>a 4-saturated-(3S)-3-hydroxyacyl-CoA = a (3E)-enoyl-CoA + H2O</text>
        <dbReference type="Rhea" id="RHEA:20724"/>
        <dbReference type="ChEBI" id="CHEBI:15377"/>
        <dbReference type="ChEBI" id="CHEBI:58521"/>
        <dbReference type="ChEBI" id="CHEBI:137480"/>
        <dbReference type="EC" id="4.2.1.17"/>
    </reaction>
</comment>
<name>A0A9E7EA93_9LILI</name>
<dbReference type="PANTHER" id="PTHR23309">
    <property type="entry name" value="3-HYDROXYACYL-COA DEHYROGENASE"/>
    <property type="match status" value="1"/>
</dbReference>
<comment type="catalytic activity">
    <reaction evidence="16">
        <text>a (3S)-3-hydroxyacyl-CoA = a (2E)-enoyl-CoA + H2O</text>
        <dbReference type="Rhea" id="RHEA:16105"/>
        <dbReference type="ChEBI" id="CHEBI:15377"/>
        <dbReference type="ChEBI" id="CHEBI:57318"/>
        <dbReference type="ChEBI" id="CHEBI:58856"/>
        <dbReference type="EC" id="4.2.1.17"/>
    </reaction>
</comment>
<comment type="catalytic activity">
    <reaction evidence="1">
        <text>a (3Z)-enoyl-CoA = a 4-saturated (2E)-enoyl-CoA</text>
        <dbReference type="Rhea" id="RHEA:45900"/>
        <dbReference type="ChEBI" id="CHEBI:85097"/>
        <dbReference type="ChEBI" id="CHEBI:85489"/>
        <dbReference type="EC" id="5.3.3.8"/>
    </reaction>
</comment>
<dbReference type="Pfam" id="PF02737">
    <property type="entry name" value="3HCDH_N"/>
    <property type="match status" value="1"/>
</dbReference>
<dbReference type="InterPro" id="IPR006108">
    <property type="entry name" value="3HC_DH_C"/>
</dbReference>
<evidence type="ECO:0000256" key="1">
    <source>
        <dbReference type="ARBA" id="ARBA00000452"/>
    </source>
</evidence>
<dbReference type="Pfam" id="PF00725">
    <property type="entry name" value="3HCDH"/>
    <property type="match status" value="2"/>
</dbReference>
<evidence type="ECO:0000256" key="10">
    <source>
        <dbReference type="ARBA" id="ARBA00023098"/>
    </source>
</evidence>
<evidence type="ECO:0000256" key="8">
    <source>
        <dbReference type="ARBA" id="ARBA00023002"/>
    </source>
</evidence>
<gene>
    <name evidence="21" type="ORF">MUK42_10235</name>
</gene>
<dbReference type="OrthoDB" id="2018133at2759"/>
<keyword evidence="13" id="KW-0456">Lyase</keyword>
<dbReference type="InterPro" id="IPR006176">
    <property type="entry name" value="3-OHacyl-CoA_DH_NAD-bd"/>
</dbReference>
<dbReference type="SUPFAM" id="SSF52096">
    <property type="entry name" value="ClpP/crotonase"/>
    <property type="match status" value="1"/>
</dbReference>
<dbReference type="Proteomes" id="UP001055439">
    <property type="component" value="Chromosome 1"/>
</dbReference>
<dbReference type="Gene3D" id="3.90.226.10">
    <property type="entry name" value="2-enoyl-CoA Hydratase, Chain A, domain 1"/>
    <property type="match status" value="1"/>
</dbReference>
<feature type="domain" description="3-hydroxyacyl-CoA dehydrogenase NAD binding" evidence="20">
    <location>
        <begin position="336"/>
        <end position="514"/>
    </location>
</feature>
<reference evidence="21" key="1">
    <citation type="submission" date="2022-05" db="EMBL/GenBank/DDBJ databases">
        <title>The Musa troglodytarum L. genome provides insights into the mechanism of non-climacteric behaviour and enrichment of carotenoids.</title>
        <authorList>
            <person name="Wang J."/>
        </authorList>
    </citation>
    <scope>NUCLEOTIDE SEQUENCE</scope>
    <source>
        <tissue evidence="21">Leaf</tissue>
    </source>
</reference>
<evidence type="ECO:0000256" key="6">
    <source>
        <dbReference type="ARBA" id="ARBA00008750"/>
    </source>
</evidence>
<keyword evidence="14" id="KW-0511">Multifunctional enzyme</keyword>
<dbReference type="GO" id="GO:0005777">
    <property type="term" value="C:peroxisome"/>
    <property type="evidence" value="ECO:0007669"/>
    <property type="project" value="UniProtKB-SubCell"/>
</dbReference>
<dbReference type="PANTHER" id="PTHR23309:SF9">
    <property type="entry name" value="PEROXISOMAL FATTY ACID BETA-OXIDATION MULTIFUNCTIONAL PROTEIN MFP2"/>
    <property type="match status" value="1"/>
</dbReference>
<feature type="compositionally biased region" description="Basic and acidic residues" evidence="18">
    <location>
        <begin position="1"/>
        <end position="12"/>
    </location>
</feature>
<evidence type="ECO:0000313" key="21">
    <source>
        <dbReference type="EMBL" id="URD72852.1"/>
    </source>
</evidence>
<dbReference type="GO" id="GO:0008692">
    <property type="term" value="F:3-hydroxybutyryl-CoA epimerase activity"/>
    <property type="evidence" value="ECO:0007669"/>
    <property type="project" value="UniProtKB-EC"/>
</dbReference>
<comment type="catalytic activity">
    <reaction evidence="15">
        <text>(3S)-3-hydroxybutanoyl-CoA = (3R)-3-hydroxybutanoyl-CoA</text>
        <dbReference type="Rhea" id="RHEA:21760"/>
        <dbReference type="ChEBI" id="CHEBI:57315"/>
        <dbReference type="ChEBI" id="CHEBI:57316"/>
        <dbReference type="EC" id="5.1.2.3"/>
    </reaction>
</comment>
<organism evidence="21 22">
    <name type="scientific">Musa troglodytarum</name>
    <name type="common">fe'i banana</name>
    <dbReference type="NCBI Taxonomy" id="320322"/>
    <lineage>
        <taxon>Eukaryota</taxon>
        <taxon>Viridiplantae</taxon>
        <taxon>Streptophyta</taxon>
        <taxon>Embryophyta</taxon>
        <taxon>Tracheophyta</taxon>
        <taxon>Spermatophyta</taxon>
        <taxon>Magnoliopsida</taxon>
        <taxon>Liliopsida</taxon>
        <taxon>Zingiberales</taxon>
        <taxon>Musaceae</taxon>
        <taxon>Musa</taxon>
    </lineage>
</organism>
<comment type="similarity">
    <text evidence="5">In the central section; belongs to the 3-hydroxyacyl-CoA dehydrogenase family.</text>
</comment>
<dbReference type="FunFam" id="3.40.50.720:FF:000009">
    <property type="entry name" value="Fatty oxidation complex, alpha subunit"/>
    <property type="match status" value="1"/>
</dbReference>
<evidence type="ECO:0000256" key="5">
    <source>
        <dbReference type="ARBA" id="ARBA00007005"/>
    </source>
</evidence>
<evidence type="ECO:0000256" key="3">
    <source>
        <dbReference type="ARBA" id="ARBA00004275"/>
    </source>
</evidence>
<keyword evidence="9" id="KW-0520">NAD</keyword>
<dbReference type="Gene3D" id="3.40.50.720">
    <property type="entry name" value="NAD(P)-binding Rossmann-like Domain"/>
    <property type="match status" value="1"/>
</dbReference>
<evidence type="ECO:0000256" key="14">
    <source>
        <dbReference type="ARBA" id="ARBA00023268"/>
    </source>
</evidence>
<dbReference type="InterPro" id="IPR001753">
    <property type="entry name" value="Enoyl-CoA_hydra/iso"/>
</dbReference>
<dbReference type="SUPFAM" id="SSF51735">
    <property type="entry name" value="NAD(P)-binding Rossmann-fold domains"/>
    <property type="match status" value="1"/>
</dbReference>
<dbReference type="InterPro" id="IPR036291">
    <property type="entry name" value="NAD(P)-bd_dom_sf"/>
</dbReference>
<dbReference type="FunFam" id="1.10.1040.50:FF:000004">
    <property type="entry name" value="Peroxisomal fatty acid beta-oxidation multifunctional protein"/>
    <property type="match status" value="1"/>
</dbReference>
<feature type="domain" description="3-hydroxyacyl-CoA dehydrogenase C-terminal" evidence="19">
    <location>
        <begin position="516"/>
        <end position="609"/>
    </location>
</feature>
<evidence type="ECO:0000256" key="4">
    <source>
        <dbReference type="ARBA" id="ARBA00005005"/>
    </source>
</evidence>
<evidence type="ECO:0000256" key="16">
    <source>
        <dbReference type="ARBA" id="ARBA00023709"/>
    </source>
</evidence>
<dbReference type="SUPFAM" id="SSF48179">
    <property type="entry name" value="6-phosphogluconate dehydrogenase C-terminal domain-like"/>
    <property type="match status" value="2"/>
</dbReference>
<dbReference type="FunFam" id="3.90.226.10:FF:000025">
    <property type="entry name" value="Peroxisomal fatty acid beta-oxidation multifunctional protein"/>
    <property type="match status" value="1"/>
</dbReference>
<dbReference type="GO" id="GO:0006635">
    <property type="term" value="P:fatty acid beta-oxidation"/>
    <property type="evidence" value="ECO:0007669"/>
    <property type="project" value="TreeGrafter"/>
</dbReference>
<comment type="catalytic activity">
    <reaction evidence="2">
        <text>a (3E)-enoyl-CoA = a 4-saturated (2E)-enoyl-CoA</text>
        <dbReference type="Rhea" id="RHEA:45228"/>
        <dbReference type="ChEBI" id="CHEBI:58521"/>
        <dbReference type="ChEBI" id="CHEBI:85097"/>
        <dbReference type="EC" id="5.3.3.8"/>
    </reaction>
</comment>
<dbReference type="InterPro" id="IPR008927">
    <property type="entry name" value="6-PGluconate_DH-like_C_sf"/>
</dbReference>
<comment type="subcellular location">
    <subcellularLocation>
        <location evidence="3">Peroxisome</location>
    </subcellularLocation>
</comment>
<evidence type="ECO:0000256" key="9">
    <source>
        <dbReference type="ARBA" id="ARBA00023027"/>
    </source>
</evidence>
<sequence length="738" mass="80879">MEATEPKAKQVEEQQETADMEKKVARTEMEVGADGVAIITIINPPINCLSFDVMWSLKDNYEEALRRDDVKAIVLTGQGPNFSGGFDIAAFEDLQGGNNGQKPEPKVGYFAIDVVTDIFEAARKPSVAAITGLVIGGGLELSMACHGRISTAAAQIALPELTLGFITGLGGTQRLPRLVGLPKALEMLLLSKGIGGEEAYKLGLVDAIVSPDELVETARRWALDIAESRKPWIKSLYRTDKLEPLEKAREVLKSARVEARNRSPNVQFPSVCIDVIEEGIVSGPHAGLWKESTSFLELLFTDTCKNLVHLLFAQRATTKVPGITDSGLMPRKIARVGIVGGGLTSSGIATALILNNYQVILKEEDENLLESTIGRVKDNLQNCVNEGKLNDEKCETALSLLTGVFDYEKFKDVDMAIESASENLHLKQQIFADLEKHSSPNCILVSNTSTIDLNLIGGETKSQDRIVGAHFFSPAHDMPLLEIIRTQKTSPQAVVDLLDVAEKIHKTPIVVRNCTGFAVNRMLFAHTQSALLLVDHGLDVYKIDHACTKFGLPMGPFRAADLFGLGAAGASGMQYLQSYPERVYKSMLMSIMIEDKREGEASGKGFYKYDEKRNASPDPEIIKYVEKSRNMAGVTPNPQLMEIPDEDIVEMLLFPVINEACRILDEGIAVKATDLDIATVMGMGFPTYRGGIMFWADSLGVNYICEKLEEWRKLYGNLFKPCSYLTDRAAKGILLSSP</sequence>
<keyword evidence="7" id="KW-0276">Fatty acid metabolism</keyword>
<keyword evidence="12" id="KW-0413">Isomerase</keyword>
<evidence type="ECO:0000259" key="20">
    <source>
        <dbReference type="Pfam" id="PF02737"/>
    </source>
</evidence>
<dbReference type="AlphaFoldDB" id="A0A9E7EA93"/>
<evidence type="ECO:0000256" key="11">
    <source>
        <dbReference type="ARBA" id="ARBA00023140"/>
    </source>
</evidence>
<evidence type="ECO:0000313" key="22">
    <source>
        <dbReference type="Proteomes" id="UP001055439"/>
    </source>
</evidence>
<dbReference type="CDD" id="cd06558">
    <property type="entry name" value="crotonase-like"/>
    <property type="match status" value="1"/>
</dbReference>
<dbReference type="EMBL" id="CP097502">
    <property type="protein sequence ID" value="URD72852.1"/>
    <property type="molecule type" value="Genomic_DNA"/>
</dbReference>
<evidence type="ECO:0000256" key="13">
    <source>
        <dbReference type="ARBA" id="ARBA00023239"/>
    </source>
</evidence>
<proteinExistence type="inferred from homology"/>
<protein>
    <submittedName>
        <fullName evidence="21">Fatty acid beta-oxidation multifunctional protein</fullName>
    </submittedName>
</protein>
<dbReference type="Gene3D" id="1.10.1040.50">
    <property type="match status" value="1"/>
</dbReference>
<accession>A0A9E7EA93</accession>
<evidence type="ECO:0000259" key="19">
    <source>
        <dbReference type="Pfam" id="PF00725"/>
    </source>
</evidence>
<evidence type="ECO:0000256" key="15">
    <source>
        <dbReference type="ARBA" id="ARBA00023701"/>
    </source>
</evidence>
<feature type="region of interest" description="Disordered" evidence="18">
    <location>
        <begin position="1"/>
        <end position="21"/>
    </location>
</feature>
<dbReference type="GO" id="GO:0004300">
    <property type="term" value="F:enoyl-CoA hydratase activity"/>
    <property type="evidence" value="ECO:0007669"/>
    <property type="project" value="UniProtKB-EC"/>
</dbReference>
<evidence type="ECO:0000256" key="17">
    <source>
        <dbReference type="ARBA" id="ARBA00023717"/>
    </source>
</evidence>
<evidence type="ECO:0000256" key="18">
    <source>
        <dbReference type="SAM" id="MobiDB-lite"/>
    </source>
</evidence>
<evidence type="ECO:0000256" key="7">
    <source>
        <dbReference type="ARBA" id="ARBA00022832"/>
    </source>
</evidence>
<evidence type="ECO:0000256" key="2">
    <source>
        <dbReference type="ARBA" id="ARBA00000765"/>
    </source>
</evidence>
<feature type="domain" description="3-hydroxyacyl-CoA dehydrogenase C-terminal" evidence="19">
    <location>
        <begin position="648"/>
        <end position="726"/>
    </location>
</feature>
<dbReference type="Pfam" id="PF00378">
    <property type="entry name" value="ECH_1"/>
    <property type="match status" value="1"/>
</dbReference>
<dbReference type="InterPro" id="IPR029045">
    <property type="entry name" value="ClpP/crotonase-like_dom_sf"/>
</dbReference>
<evidence type="ECO:0000256" key="12">
    <source>
        <dbReference type="ARBA" id="ARBA00023235"/>
    </source>
</evidence>
<keyword evidence="22" id="KW-1185">Reference proteome</keyword>
<keyword evidence="10" id="KW-0443">Lipid metabolism</keyword>
<keyword evidence="8" id="KW-0560">Oxidoreductase</keyword>
<dbReference type="GO" id="GO:0004165">
    <property type="term" value="F:delta(3)-delta(2)-enoyl-CoA isomerase activity"/>
    <property type="evidence" value="ECO:0007669"/>
    <property type="project" value="UniProtKB-EC"/>
</dbReference>
<keyword evidence="11" id="KW-0576">Peroxisome</keyword>
<dbReference type="GO" id="GO:0003857">
    <property type="term" value="F:(3S)-3-hydroxyacyl-CoA dehydrogenase (NAD+) activity"/>
    <property type="evidence" value="ECO:0007669"/>
    <property type="project" value="TreeGrafter"/>
</dbReference>
<comment type="pathway">
    <text evidence="4">Lipid metabolism; fatty acid beta-oxidation.</text>
</comment>